<dbReference type="PANTHER" id="PTHR46796:SF13">
    <property type="entry name" value="HTH-TYPE TRANSCRIPTIONAL ACTIVATOR RHAS"/>
    <property type="match status" value="1"/>
</dbReference>
<dbReference type="PROSITE" id="PS00041">
    <property type="entry name" value="HTH_ARAC_FAMILY_1"/>
    <property type="match status" value="1"/>
</dbReference>
<dbReference type="SUPFAM" id="SSF46689">
    <property type="entry name" value="Homeodomain-like"/>
    <property type="match status" value="2"/>
</dbReference>
<dbReference type="AlphaFoldDB" id="A0A366HIS5"/>
<dbReference type="EMBL" id="QNRR01000006">
    <property type="protein sequence ID" value="RBP42656.1"/>
    <property type="molecule type" value="Genomic_DNA"/>
</dbReference>
<evidence type="ECO:0000313" key="6">
    <source>
        <dbReference type="Proteomes" id="UP000253426"/>
    </source>
</evidence>
<dbReference type="SMART" id="SM00342">
    <property type="entry name" value="HTH_ARAC"/>
    <property type="match status" value="1"/>
</dbReference>
<dbReference type="InterPro" id="IPR018062">
    <property type="entry name" value="HTH_AraC-typ_CS"/>
</dbReference>
<dbReference type="InterPro" id="IPR035965">
    <property type="entry name" value="PAS-like_dom_sf"/>
</dbReference>
<organism evidence="5 6">
    <name type="scientific">Roseimicrobium gellanilyticum</name>
    <dbReference type="NCBI Taxonomy" id="748857"/>
    <lineage>
        <taxon>Bacteria</taxon>
        <taxon>Pseudomonadati</taxon>
        <taxon>Verrucomicrobiota</taxon>
        <taxon>Verrucomicrobiia</taxon>
        <taxon>Verrucomicrobiales</taxon>
        <taxon>Verrucomicrobiaceae</taxon>
        <taxon>Roseimicrobium</taxon>
    </lineage>
</organism>
<protein>
    <submittedName>
        <fullName evidence="5">AraC family transcriptional regulator</fullName>
    </submittedName>
</protein>
<evidence type="ECO:0000256" key="1">
    <source>
        <dbReference type="ARBA" id="ARBA00023015"/>
    </source>
</evidence>
<dbReference type="Gene3D" id="1.10.10.60">
    <property type="entry name" value="Homeodomain-like"/>
    <property type="match status" value="1"/>
</dbReference>
<dbReference type="PANTHER" id="PTHR46796">
    <property type="entry name" value="HTH-TYPE TRANSCRIPTIONAL ACTIVATOR RHAS-RELATED"/>
    <property type="match status" value="1"/>
</dbReference>
<keyword evidence="1" id="KW-0805">Transcription regulation</keyword>
<evidence type="ECO:0000256" key="2">
    <source>
        <dbReference type="ARBA" id="ARBA00023125"/>
    </source>
</evidence>
<keyword evidence="2" id="KW-0238">DNA-binding</keyword>
<dbReference type="OrthoDB" id="9778008at2"/>
<dbReference type="Pfam" id="PF12833">
    <property type="entry name" value="HTH_18"/>
    <property type="match status" value="1"/>
</dbReference>
<dbReference type="GO" id="GO:0003700">
    <property type="term" value="F:DNA-binding transcription factor activity"/>
    <property type="evidence" value="ECO:0007669"/>
    <property type="project" value="InterPro"/>
</dbReference>
<proteinExistence type="predicted"/>
<sequence>MKPTPPHGSAKRHPAGVQHAVLQFAELFDGLDEVQFWIKDRRGRYLHVNRAFLLNYDLQEPAQAVGKTDYDLSPAFLADQFVLDDERVLKGHKVAGRIELVGGADQAARWNVTHKLPLRDTRGRIIGTTGTTRPLKSAERSLGGGHGLENVLLRIRDGYHGPLTNGELATLAGLSVRAFERKFLQVFHMPPQQYIRKLRVRMASRALVFTDKPLAEVALECGFADQSHFSHEFRKHTGRTPRAYREHYRIT</sequence>
<keyword evidence="3" id="KW-0804">Transcription</keyword>
<dbReference type="Proteomes" id="UP000253426">
    <property type="component" value="Unassembled WGS sequence"/>
</dbReference>
<gene>
    <name evidence="5" type="ORF">DES53_106365</name>
</gene>
<name>A0A366HIS5_9BACT</name>
<dbReference type="GO" id="GO:0043565">
    <property type="term" value="F:sequence-specific DNA binding"/>
    <property type="evidence" value="ECO:0007669"/>
    <property type="project" value="InterPro"/>
</dbReference>
<accession>A0A366HIS5</accession>
<dbReference type="InterPro" id="IPR050204">
    <property type="entry name" value="AraC_XylS_family_regulators"/>
</dbReference>
<dbReference type="InterPro" id="IPR009057">
    <property type="entry name" value="Homeodomain-like_sf"/>
</dbReference>
<reference evidence="5 6" key="1">
    <citation type="submission" date="2018-06" db="EMBL/GenBank/DDBJ databases">
        <title>Genomic Encyclopedia of Type Strains, Phase IV (KMG-IV): sequencing the most valuable type-strain genomes for metagenomic binning, comparative biology and taxonomic classification.</title>
        <authorList>
            <person name="Goeker M."/>
        </authorList>
    </citation>
    <scope>NUCLEOTIDE SEQUENCE [LARGE SCALE GENOMIC DNA]</scope>
    <source>
        <strain evidence="5 6">DSM 25532</strain>
    </source>
</reference>
<dbReference type="SUPFAM" id="SSF55785">
    <property type="entry name" value="PYP-like sensor domain (PAS domain)"/>
    <property type="match status" value="1"/>
</dbReference>
<evidence type="ECO:0000313" key="5">
    <source>
        <dbReference type="EMBL" id="RBP42656.1"/>
    </source>
</evidence>
<evidence type="ECO:0000256" key="3">
    <source>
        <dbReference type="ARBA" id="ARBA00023163"/>
    </source>
</evidence>
<dbReference type="PRINTS" id="PR00032">
    <property type="entry name" value="HTHARAC"/>
</dbReference>
<dbReference type="Gene3D" id="3.30.450.20">
    <property type="entry name" value="PAS domain"/>
    <property type="match status" value="1"/>
</dbReference>
<dbReference type="RefSeq" id="WP_113959773.1">
    <property type="nucleotide sequence ID" value="NZ_QNRR01000006.1"/>
</dbReference>
<dbReference type="Pfam" id="PF08448">
    <property type="entry name" value="PAS_4"/>
    <property type="match status" value="1"/>
</dbReference>
<evidence type="ECO:0000259" key="4">
    <source>
        <dbReference type="PROSITE" id="PS01124"/>
    </source>
</evidence>
<keyword evidence="6" id="KW-1185">Reference proteome</keyword>
<dbReference type="PROSITE" id="PS01124">
    <property type="entry name" value="HTH_ARAC_FAMILY_2"/>
    <property type="match status" value="1"/>
</dbReference>
<comment type="caution">
    <text evidence="5">The sequence shown here is derived from an EMBL/GenBank/DDBJ whole genome shotgun (WGS) entry which is preliminary data.</text>
</comment>
<dbReference type="InterPro" id="IPR018060">
    <property type="entry name" value="HTH_AraC"/>
</dbReference>
<dbReference type="InterPro" id="IPR020449">
    <property type="entry name" value="Tscrpt_reg_AraC-type_HTH"/>
</dbReference>
<dbReference type="InterPro" id="IPR013656">
    <property type="entry name" value="PAS_4"/>
</dbReference>
<feature type="domain" description="HTH araC/xylS-type" evidence="4">
    <location>
        <begin position="149"/>
        <end position="247"/>
    </location>
</feature>